<feature type="signal peptide" evidence="6">
    <location>
        <begin position="1"/>
        <end position="18"/>
    </location>
</feature>
<dbReference type="InterPro" id="IPR008972">
    <property type="entry name" value="Cupredoxin"/>
</dbReference>
<dbReference type="PANTHER" id="PTHR38439:SF2">
    <property type="entry name" value="OUTER MEMBRANE PROTEIN H.8"/>
    <property type="match status" value="1"/>
</dbReference>
<dbReference type="NCBIfam" id="TIGR02695">
    <property type="entry name" value="azurin"/>
    <property type="match status" value="1"/>
</dbReference>
<accession>A0ABW0JT15</accession>
<evidence type="ECO:0000313" key="9">
    <source>
        <dbReference type="Proteomes" id="UP001596018"/>
    </source>
</evidence>
<evidence type="ECO:0000256" key="6">
    <source>
        <dbReference type="SAM" id="SignalP"/>
    </source>
</evidence>
<protein>
    <submittedName>
        <fullName evidence="8">Azurin</fullName>
    </submittedName>
</protein>
<feature type="compositionally biased region" description="Low complexity" evidence="5">
    <location>
        <begin position="29"/>
        <end position="73"/>
    </location>
</feature>
<dbReference type="InterPro" id="IPR014068">
    <property type="entry name" value="Azurin"/>
</dbReference>
<evidence type="ECO:0000256" key="2">
    <source>
        <dbReference type="ARBA" id="ARBA00022723"/>
    </source>
</evidence>
<dbReference type="PANTHER" id="PTHR38439">
    <property type="entry name" value="AURACYANIN-B"/>
    <property type="match status" value="1"/>
</dbReference>
<comment type="caution">
    <text evidence="8">The sequence shown here is derived from an EMBL/GenBank/DDBJ whole genome shotgun (WGS) entry which is preliminary data.</text>
</comment>
<feature type="domain" description="Blue (type 1) copper" evidence="7">
    <location>
        <begin position="83"/>
        <end position="209"/>
    </location>
</feature>
<feature type="region of interest" description="Disordered" evidence="5">
    <location>
        <begin position="29"/>
        <end position="74"/>
    </location>
</feature>
<proteinExistence type="predicted"/>
<keyword evidence="1" id="KW-0813">Transport</keyword>
<feature type="chain" id="PRO_5046831996" evidence="6">
    <location>
        <begin position="19"/>
        <end position="209"/>
    </location>
</feature>
<keyword evidence="6" id="KW-0732">Signal</keyword>
<dbReference type="SUPFAM" id="SSF49503">
    <property type="entry name" value="Cupredoxins"/>
    <property type="match status" value="1"/>
</dbReference>
<dbReference type="RefSeq" id="WP_056081969.1">
    <property type="nucleotide sequence ID" value="NZ_JALBWS010000015.1"/>
</dbReference>
<dbReference type="InterPro" id="IPR050845">
    <property type="entry name" value="Cu-binding_ET"/>
</dbReference>
<dbReference type="Pfam" id="PF00127">
    <property type="entry name" value="Copper-bind"/>
    <property type="match status" value="1"/>
</dbReference>
<keyword evidence="2" id="KW-0479">Metal-binding</keyword>
<name>A0ABW0JT15_9GAMM</name>
<dbReference type="PROSITE" id="PS00196">
    <property type="entry name" value="COPPER_BLUE"/>
    <property type="match status" value="1"/>
</dbReference>
<evidence type="ECO:0000256" key="1">
    <source>
        <dbReference type="ARBA" id="ARBA00022448"/>
    </source>
</evidence>
<evidence type="ECO:0000256" key="5">
    <source>
        <dbReference type="SAM" id="MobiDB-lite"/>
    </source>
</evidence>
<dbReference type="CDD" id="cd13922">
    <property type="entry name" value="Azurin"/>
    <property type="match status" value="1"/>
</dbReference>
<sequence>MINTKLGILAAACAFALAACSDKQPAEAPQAAPTAATPAPAPTEAAPQDSMQAMTPAASAAPATPAADVNAAANGKPTAQITDCSTEFEGTDAMQYSISSIVVPASCTDFKITLKHTGKLPVAAMGHDVVITKTSDMEAVDADGRAAGQDNGYVKADDPRVIAHTKLIGGGETTSVSFPVSKIKDGGPYTFFCSFPGHSALMKGSISVQ</sequence>
<gene>
    <name evidence="8" type="primary">azu</name>
    <name evidence="8" type="ORF">ACFPK0_03330</name>
</gene>
<dbReference type="InterPro" id="IPR028871">
    <property type="entry name" value="BlueCu_1_BS"/>
</dbReference>
<keyword evidence="4" id="KW-0186">Copper</keyword>
<evidence type="ECO:0000256" key="4">
    <source>
        <dbReference type="ARBA" id="ARBA00023008"/>
    </source>
</evidence>
<evidence type="ECO:0000313" key="8">
    <source>
        <dbReference type="EMBL" id="MFC5439044.1"/>
    </source>
</evidence>
<organism evidence="8 9">
    <name type="scientific">Rhodanobacter ginsenosidimutans</name>
    <dbReference type="NCBI Taxonomy" id="490571"/>
    <lineage>
        <taxon>Bacteria</taxon>
        <taxon>Pseudomonadati</taxon>
        <taxon>Pseudomonadota</taxon>
        <taxon>Gammaproteobacteria</taxon>
        <taxon>Lysobacterales</taxon>
        <taxon>Rhodanobacteraceae</taxon>
        <taxon>Rhodanobacter</taxon>
    </lineage>
</organism>
<dbReference type="EMBL" id="JBHSMM010000001">
    <property type="protein sequence ID" value="MFC5439044.1"/>
    <property type="molecule type" value="Genomic_DNA"/>
</dbReference>
<evidence type="ECO:0000259" key="7">
    <source>
        <dbReference type="Pfam" id="PF00127"/>
    </source>
</evidence>
<keyword evidence="9" id="KW-1185">Reference proteome</keyword>
<reference evidence="9" key="1">
    <citation type="journal article" date="2019" name="Int. J. Syst. Evol. Microbiol.">
        <title>The Global Catalogue of Microorganisms (GCM) 10K type strain sequencing project: providing services to taxonomists for standard genome sequencing and annotation.</title>
        <authorList>
            <consortium name="The Broad Institute Genomics Platform"/>
            <consortium name="The Broad Institute Genome Sequencing Center for Infectious Disease"/>
            <person name="Wu L."/>
            <person name="Ma J."/>
        </authorList>
    </citation>
    <scope>NUCLEOTIDE SEQUENCE [LARGE SCALE GENOMIC DNA]</scope>
    <source>
        <strain evidence="9">KACC 12822</strain>
    </source>
</reference>
<dbReference type="InterPro" id="IPR000923">
    <property type="entry name" value="BlueCu_1"/>
</dbReference>
<keyword evidence="3" id="KW-0249">Electron transport</keyword>
<dbReference type="Gene3D" id="2.60.40.420">
    <property type="entry name" value="Cupredoxins - blue copper proteins"/>
    <property type="match status" value="1"/>
</dbReference>
<evidence type="ECO:0000256" key="3">
    <source>
        <dbReference type="ARBA" id="ARBA00022982"/>
    </source>
</evidence>
<dbReference type="PROSITE" id="PS51257">
    <property type="entry name" value="PROKAR_LIPOPROTEIN"/>
    <property type="match status" value="1"/>
</dbReference>
<dbReference type="Proteomes" id="UP001596018">
    <property type="component" value="Unassembled WGS sequence"/>
</dbReference>